<accession>A0ABQ3PE52</accession>
<sequence length="201" mass="21884">MTVPAPAKPQLWFVDTSSVLSLATDDGLRAAIQREVGTQRHVVLDVVSDELERLASQGRPAEKTLAAAALGQLGWLGEPVDTSTFVDPKRVAEIQDVLRSGRVLKHPGEHWAESVIMAMAERLVEVDPHLLCEDYNARIESIHHNLTPFSVHKLLSQMVRKDCLSVAEAVSFAGAIQAAERGSDYTAADFISGRLGRVGRP</sequence>
<protein>
    <recommendedName>
        <fullName evidence="3">DUF4935 domain-containing protein</fullName>
    </recommendedName>
</protein>
<reference evidence="1" key="1">
    <citation type="submission" date="2024-05" db="EMBL/GenBank/DDBJ databases">
        <title>Whole genome shotgun sequence of Streptomyces hydrogenans NBRC 13475.</title>
        <authorList>
            <person name="Komaki H."/>
            <person name="Tamura T."/>
        </authorList>
    </citation>
    <scope>NUCLEOTIDE SEQUENCE</scope>
    <source>
        <strain evidence="1">NBRC 13475</strain>
    </source>
</reference>
<proteinExistence type="predicted"/>
<name>A0ABQ3PE52_9ACTN</name>
<comment type="caution">
    <text evidence="1">The sequence shown here is derived from an EMBL/GenBank/DDBJ whole genome shotgun (WGS) entry which is preliminary data.</text>
</comment>
<keyword evidence="2" id="KW-1185">Reference proteome</keyword>
<dbReference type="RefSeq" id="WP_190223261.1">
    <property type="nucleotide sequence ID" value="NZ_BNBS01000029.1"/>
</dbReference>
<dbReference type="EMBL" id="BNDW01000035">
    <property type="protein sequence ID" value="GHI23298.1"/>
    <property type="molecule type" value="Genomic_DNA"/>
</dbReference>
<organism evidence="1 2">
    <name type="scientific">Streptomyces hydrogenans</name>
    <dbReference type="NCBI Taxonomy" id="1873719"/>
    <lineage>
        <taxon>Bacteria</taxon>
        <taxon>Bacillati</taxon>
        <taxon>Actinomycetota</taxon>
        <taxon>Actinomycetes</taxon>
        <taxon>Kitasatosporales</taxon>
        <taxon>Streptomycetaceae</taxon>
        <taxon>Streptomyces</taxon>
    </lineage>
</organism>
<gene>
    <name evidence="1" type="ORF">Shyd_46690</name>
</gene>
<evidence type="ECO:0008006" key="3">
    <source>
        <dbReference type="Google" id="ProtNLM"/>
    </source>
</evidence>
<evidence type="ECO:0000313" key="1">
    <source>
        <dbReference type="EMBL" id="GHI23298.1"/>
    </source>
</evidence>
<evidence type="ECO:0000313" key="2">
    <source>
        <dbReference type="Proteomes" id="UP001052739"/>
    </source>
</evidence>
<dbReference type="Proteomes" id="UP001052739">
    <property type="component" value="Unassembled WGS sequence"/>
</dbReference>